<organism evidence="3 4">
    <name type="scientific">Candidatus Woesebacteria bacterium RIFCSPLOWO2_01_FULL_39_21</name>
    <dbReference type="NCBI Taxonomy" id="1802519"/>
    <lineage>
        <taxon>Bacteria</taxon>
        <taxon>Candidatus Woeseibacteriota</taxon>
    </lineage>
</organism>
<comment type="caution">
    <text evidence="3">The sequence shown here is derived from an EMBL/GenBank/DDBJ whole genome shotgun (WGS) entry which is preliminary data.</text>
</comment>
<evidence type="ECO:0000256" key="1">
    <source>
        <dbReference type="SAM" id="Phobius"/>
    </source>
</evidence>
<keyword evidence="1" id="KW-0472">Membrane</keyword>
<feature type="transmembrane region" description="Helical" evidence="1">
    <location>
        <begin position="46"/>
        <end position="64"/>
    </location>
</feature>
<sequence length="82" mass="9562">MSHVQYSKMYARESSHRSLVKALTFRALILTADSVIVYWITKKLDVALGVMIFSNLSSTILYLFHERIWNKVSWGRVKVTQQ</sequence>
<keyword evidence="1" id="KW-0812">Transmembrane</keyword>
<dbReference type="Pfam" id="PF09834">
    <property type="entry name" value="DUF2061"/>
    <property type="match status" value="1"/>
</dbReference>
<dbReference type="Proteomes" id="UP000177082">
    <property type="component" value="Unassembled WGS sequence"/>
</dbReference>
<dbReference type="InterPro" id="IPR018638">
    <property type="entry name" value="DUF2061_membrane"/>
</dbReference>
<proteinExistence type="predicted"/>
<gene>
    <name evidence="3" type="ORF">A2961_05085</name>
</gene>
<protein>
    <recommendedName>
        <fullName evidence="2">DUF2061 domain-containing protein</fullName>
    </recommendedName>
</protein>
<feature type="transmembrane region" description="Helical" evidence="1">
    <location>
        <begin position="20"/>
        <end position="40"/>
    </location>
</feature>
<evidence type="ECO:0000313" key="4">
    <source>
        <dbReference type="Proteomes" id="UP000177082"/>
    </source>
</evidence>
<dbReference type="EMBL" id="MGHF01000029">
    <property type="protein sequence ID" value="OGM62118.1"/>
    <property type="molecule type" value="Genomic_DNA"/>
</dbReference>
<evidence type="ECO:0000313" key="3">
    <source>
        <dbReference type="EMBL" id="OGM62118.1"/>
    </source>
</evidence>
<reference evidence="3 4" key="1">
    <citation type="journal article" date="2016" name="Nat. Commun.">
        <title>Thousands of microbial genomes shed light on interconnected biogeochemical processes in an aquifer system.</title>
        <authorList>
            <person name="Anantharaman K."/>
            <person name="Brown C.T."/>
            <person name="Hug L.A."/>
            <person name="Sharon I."/>
            <person name="Castelle C.J."/>
            <person name="Probst A.J."/>
            <person name="Thomas B.C."/>
            <person name="Singh A."/>
            <person name="Wilkins M.J."/>
            <person name="Karaoz U."/>
            <person name="Brodie E.L."/>
            <person name="Williams K.H."/>
            <person name="Hubbard S.S."/>
            <person name="Banfield J.F."/>
        </authorList>
    </citation>
    <scope>NUCLEOTIDE SEQUENCE [LARGE SCALE GENOMIC DNA]</scope>
</reference>
<keyword evidence="1" id="KW-1133">Transmembrane helix</keyword>
<accession>A0A1F8BFN1</accession>
<dbReference type="STRING" id="1802519.A2961_05085"/>
<evidence type="ECO:0000259" key="2">
    <source>
        <dbReference type="Pfam" id="PF09834"/>
    </source>
</evidence>
<feature type="domain" description="DUF2061" evidence="2">
    <location>
        <begin position="19"/>
        <end position="70"/>
    </location>
</feature>
<name>A0A1F8BFN1_9BACT</name>
<dbReference type="AlphaFoldDB" id="A0A1F8BFN1"/>